<dbReference type="NCBIfam" id="TIGR02433">
    <property type="entry name" value="lysidine_TilS_C"/>
    <property type="match status" value="1"/>
</dbReference>
<accession>A0A518BJS6</accession>
<dbReference type="PANTHER" id="PTHR43033">
    <property type="entry name" value="TRNA(ILE)-LYSIDINE SYNTHASE-RELATED"/>
    <property type="match status" value="1"/>
</dbReference>
<dbReference type="CDD" id="cd01992">
    <property type="entry name" value="TilS_N"/>
    <property type="match status" value="1"/>
</dbReference>
<evidence type="ECO:0000256" key="5">
    <source>
        <dbReference type="ARBA" id="ARBA00022741"/>
    </source>
</evidence>
<gene>
    <name evidence="8 10" type="primary">tilS</name>
    <name evidence="10" type="ORF">Pla133_23040</name>
</gene>
<dbReference type="GO" id="GO:0005524">
    <property type="term" value="F:ATP binding"/>
    <property type="evidence" value="ECO:0007669"/>
    <property type="project" value="UniProtKB-UniRule"/>
</dbReference>
<evidence type="ECO:0000256" key="3">
    <source>
        <dbReference type="ARBA" id="ARBA00022598"/>
    </source>
</evidence>
<dbReference type="EMBL" id="CP036287">
    <property type="protein sequence ID" value="QDU67226.1"/>
    <property type="molecule type" value="Genomic_DNA"/>
</dbReference>
<dbReference type="InterPro" id="IPR011063">
    <property type="entry name" value="TilS/TtcA_N"/>
</dbReference>
<evidence type="ECO:0000313" key="11">
    <source>
        <dbReference type="Proteomes" id="UP000316921"/>
    </source>
</evidence>
<dbReference type="EC" id="6.3.4.19" evidence="8"/>
<dbReference type="Pfam" id="PF11734">
    <property type="entry name" value="TilS_C"/>
    <property type="match status" value="1"/>
</dbReference>
<dbReference type="GO" id="GO:0006400">
    <property type="term" value="P:tRNA modification"/>
    <property type="evidence" value="ECO:0007669"/>
    <property type="project" value="UniProtKB-UniRule"/>
</dbReference>
<feature type="binding site" evidence="8">
    <location>
        <begin position="32"/>
        <end position="37"/>
    </location>
    <ligand>
        <name>ATP</name>
        <dbReference type="ChEBI" id="CHEBI:30616"/>
    </ligand>
</feature>
<reference evidence="10 11" key="1">
    <citation type="submission" date="2019-02" db="EMBL/GenBank/DDBJ databases">
        <title>Deep-cultivation of Planctomycetes and their phenomic and genomic characterization uncovers novel biology.</title>
        <authorList>
            <person name="Wiegand S."/>
            <person name="Jogler M."/>
            <person name="Boedeker C."/>
            <person name="Pinto D."/>
            <person name="Vollmers J."/>
            <person name="Rivas-Marin E."/>
            <person name="Kohn T."/>
            <person name="Peeters S.H."/>
            <person name="Heuer A."/>
            <person name="Rast P."/>
            <person name="Oberbeckmann S."/>
            <person name="Bunk B."/>
            <person name="Jeske O."/>
            <person name="Meyerdierks A."/>
            <person name="Storesund J.E."/>
            <person name="Kallscheuer N."/>
            <person name="Luecker S."/>
            <person name="Lage O.M."/>
            <person name="Pohl T."/>
            <person name="Merkel B.J."/>
            <person name="Hornburger P."/>
            <person name="Mueller R.-W."/>
            <person name="Bruemmer F."/>
            <person name="Labrenz M."/>
            <person name="Spormann A.M."/>
            <person name="Op den Camp H."/>
            <person name="Overmann J."/>
            <person name="Amann R."/>
            <person name="Jetten M.S.M."/>
            <person name="Mascher T."/>
            <person name="Medema M.H."/>
            <person name="Devos D.P."/>
            <person name="Kaster A.-K."/>
            <person name="Ovreas L."/>
            <person name="Rohde M."/>
            <person name="Galperin M.Y."/>
            <person name="Jogler C."/>
        </authorList>
    </citation>
    <scope>NUCLEOTIDE SEQUENCE [LARGE SCALE GENOMIC DNA]</scope>
    <source>
        <strain evidence="10 11">Pla133</strain>
    </source>
</reference>
<evidence type="ECO:0000256" key="8">
    <source>
        <dbReference type="HAMAP-Rule" id="MF_01161"/>
    </source>
</evidence>
<dbReference type="InterPro" id="IPR012796">
    <property type="entry name" value="Lysidine-tRNA-synth_C"/>
</dbReference>
<dbReference type="SMART" id="SM00977">
    <property type="entry name" value="TilS_C"/>
    <property type="match status" value="1"/>
</dbReference>
<comment type="catalytic activity">
    <reaction evidence="7 8">
        <text>cytidine(34) in tRNA(Ile2) + L-lysine + ATP = lysidine(34) in tRNA(Ile2) + AMP + diphosphate + H(+)</text>
        <dbReference type="Rhea" id="RHEA:43744"/>
        <dbReference type="Rhea" id="RHEA-COMP:10625"/>
        <dbReference type="Rhea" id="RHEA-COMP:10670"/>
        <dbReference type="ChEBI" id="CHEBI:15378"/>
        <dbReference type="ChEBI" id="CHEBI:30616"/>
        <dbReference type="ChEBI" id="CHEBI:32551"/>
        <dbReference type="ChEBI" id="CHEBI:33019"/>
        <dbReference type="ChEBI" id="CHEBI:82748"/>
        <dbReference type="ChEBI" id="CHEBI:83665"/>
        <dbReference type="ChEBI" id="CHEBI:456215"/>
        <dbReference type="EC" id="6.3.4.19"/>
    </reaction>
</comment>
<keyword evidence="2 8" id="KW-0963">Cytoplasm</keyword>
<dbReference type="AlphaFoldDB" id="A0A518BJS6"/>
<evidence type="ECO:0000313" key="10">
    <source>
        <dbReference type="EMBL" id="QDU67226.1"/>
    </source>
</evidence>
<comment type="similarity">
    <text evidence="8">Belongs to the tRNA(Ile)-lysidine synthase family.</text>
</comment>
<evidence type="ECO:0000256" key="6">
    <source>
        <dbReference type="ARBA" id="ARBA00022840"/>
    </source>
</evidence>
<name>A0A518BJS6_9BACT</name>
<keyword evidence="11" id="KW-1185">Reference proteome</keyword>
<dbReference type="SUPFAM" id="SSF56037">
    <property type="entry name" value="PheT/TilS domain"/>
    <property type="match status" value="1"/>
</dbReference>
<comment type="function">
    <text evidence="8">Ligates lysine onto the cytidine present at position 34 of the AUA codon-specific tRNA(Ile) that contains the anticodon CAU, in an ATP-dependent manner. Cytidine is converted to lysidine, thus changing the amino acid specificity of the tRNA from methionine to isoleucine.</text>
</comment>
<dbReference type="InterPro" id="IPR012795">
    <property type="entry name" value="tRNA_Ile_lys_synt_N"/>
</dbReference>
<evidence type="ECO:0000256" key="2">
    <source>
        <dbReference type="ARBA" id="ARBA00022490"/>
    </source>
</evidence>
<keyword evidence="4 8" id="KW-0819">tRNA processing</keyword>
<evidence type="ECO:0000256" key="1">
    <source>
        <dbReference type="ARBA" id="ARBA00004496"/>
    </source>
</evidence>
<dbReference type="PANTHER" id="PTHR43033:SF1">
    <property type="entry name" value="TRNA(ILE)-LYSIDINE SYNTHASE-RELATED"/>
    <property type="match status" value="1"/>
</dbReference>
<comment type="subcellular location">
    <subcellularLocation>
        <location evidence="1 8">Cytoplasm</location>
    </subcellularLocation>
</comment>
<dbReference type="InterPro" id="IPR014729">
    <property type="entry name" value="Rossmann-like_a/b/a_fold"/>
</dbReference>
<evidence type="ECO:0000259" key="9">
    <source>
        <dbReference type="SMART" id="SM00977"/>
    </source>
</evidence>
<sequence>MTDHVDPWGQRWSQLARGAGLNEGRRLTLALSGGADSVLLLHLLAAARPRPTFRAVHVDHGLRGAESRRDRAFCEDLCTSLDVPLAVLEADLDPTAGTSGLEERAREARYELLAREARSSGHTTLLTGHHADDELETLLLRWMRGSELGGLRGARRSLVIRGRRPGEAPEERPEDLEPVEVVRPLATLRRQEVRALLRGRGLTWVDDTSNRDPRFARSRVRHGLVPALEQAGGREALAAFARAVEGLENHLAKSTAHLAWRRPSFAGASRDASAADLGGSMPRSDLMSLPAALARRALWRLITEGSGRAPGKHLLQLIVTDLRGGRCARHTLPGGWRIVLRSAELLLIPPPPALERRPRIAQATDPAQSIQLHLPFPDLGPRRAAADEIDRTRHLPIPGVASLEDGRRIVAELIESPAGAPIPQARDEVELSADAIGMDLLASGLQVRWPRPGDRFHPLGAPGSKTLRRFLADAGVPREERQRVPVVCAGDEVLWVVGLRPCERLRVSSTTERRLRLTLLCGAVARAG</sequence>
<keyword evidence="3 8" id="KW-0436">Ligase</keyword>
<dbReference type="Pfam" id="PF01171">
    <property type="entry name" value="ATP_bind_3"/>
    <property type="match status" value="1"/>
</dbReference>
<dbReference type="GO" id="GO:0032267">
    <property type="term" value="F:tRNA(Ile)-lysidine synthase activity"/>
    <property type="evidence" value="ECO:0007669"/>
    <property type="project" value="UniProtKB-EC"/>
</dbReference>
<comment type="domain">
    <text evidence="8">The N-terminal region contains the highly conserved SGGXDS motif, predicted to be a P-loop motif involved in ATP binding.</text>
</comment>
<dbReference type="Proteomes" id="UP000316921">
    <property type="component" value="Chromosome"/>
</dbReference>
<dbReference type="RefSeq" id="WP_145168364.1">
    <property type="nucleotide sequence ID" value="NZ_CP036287.1"/>
</dbReference>
<dbReference type="NCBIfam" id="TIGR02432">
    <property type="entry name" value="lysidine_TilS_N"/>
    <property type="match status" value="1"/>
</dbReference>
<organism evidence="10 11">
    <name type="scientific">Engelhardtia mirabilis</name>
    <dbReference type="NCBI Taxonomy" id="2528011"/>
    <lineage>
        <taxon>Bacteria</taxon>
        <taxon>Pseudomonadati</taxon>
        <taxon>Planctomycetota</taxon>
        <taxon>Planctomycetia</taxon>
        <taxon>Planctomycetia incertae sedis</taxon>
        <taxon>Engelhardtia</taxon>
    </lineage>
</organism>
<keyword evidence="5 8" id="KW-0547">Nucleotide-binding</keyword>
<dbReference type="SUPFAM" id="SSF52402">
    <property type="entry name" value="Adenine nucleotide alpha hydrolases-like"/>
    <property type="match status" value="1"/>
</dbReference>
<evidence type="ECO:0000256" key="4">
    <source>
        <dbReference type="ARBA" id="ARBA00022694"/>
    </source>
</evidence>
<dbReference type="InterPro" id="IPR012094">
    <property type="entry name" value="tRNA_Ile_lys_synt"/>
</dbReference>
<keyword evidence="6 8" id="KW-0067">ATP-binding</keyword>
<dbReference type="GO" id="GO:0005737">
    <property type="term" value="C:cytoplasm"/>
    <property type="evidence" value="ECO:0007669"/>
    <property type="project" value="UniProtKB-SubCell"/>
</dbReference>
<dbReference type="HAMAP" id="MF_01161">
    <property type="entry name" value="tRNA_Ile_lys_synt"/>
    <property type="match status" value="1"/>
</dbReference>
<feature type="domain" description="Lysidine-tRNA(Ile) synthetase C-terminal" evidence="9">
    <location>
        <begin position="445"/>
        <end position="517"/>
    </location>
</feature>
<proteinExistence type="inferred from homology"/>
<evidence type="ECO:0000256" key="7">
    <source>
        <dbReference type="ARBA" id="ARBA00048539"/>
    </source>
</evidence>
<dbReference type="Gene3D" id="3.40.50.620">
    <property type="entry name" value="HUPs"/>
    <property type="match status" value="1"/>
</dbReference>
<protein>
    <recommendedName>
        <fullName evidence="8">tRNA(Ile)-lysidine synthase</fullName>
        <ecNumber evidence="8">6.3.4.19</ecNumber>
    </recommendedName>
    <alternativeName>
        <fullName evidence="8">tRNA(Ile)-2-lysyl-cytidine synthase</fullName>
    </alternativeName>
    <alternativeName>
        <fullName evidence="8">tRNA(Ile)-lysidine synthetase</fullName>
    </alternativeName>
</protein>
<dbReference type="KEGG" id="pbap:Pla133_23040"/>